<dbReference type="PANTHER" id="PTHR37302:SF1">
    <property type="entry name" value="PROTEIN DINB"/>
    <property type="match status" value="1"/>
</dbReference>
<dbReference type="Gene3D" id="1.20.120.450">
    <property type="entry name" value="dinb family like domain"/>
    <property type="match status" value="1"/>
</dbReference>
<protein>
    <recommendedName>
        <fullName evidence="6">Damage-inducible protein DinB</fullName>
    </recommendedName>
</protein>
<dbReference type="Proteomes" id="UP000490535">
    <property type="component" value="Unassembled WGS sequence"/>
</dbReference>
<name>A0A833UF83_ACIBZ</name>
<dbReference type="InterPro" id="IPR034660">
    <property type="entry name" value="DinB/YfiT-like"/>
</dbReference>
<feature type="binding site" evidence="3">
    <location>
        <position position="126"/>
    </location>
    <ligand>
        <name>a divalent metal cation</name>
        <dbReference type="ChEBI" id="CHEBI:60240"/>
    </ligand>
</feature>
<keyword evidence="2 3" id="KW-0479">Metal-binding</keyword>
<evidence type="ECO:0000256" key="2">
    <source>
        <dbReference type="ARBA" id="ARBA00022723"/>
    </source>
</evidence>
<organism evidence="4 5">
    <name type="scientific">Acinetobacter bereziniae</name>
    <name type="common">Acinetobacter genomosp. 10</name>
    <dbReference type="NCBI Taxonomy" id="106648"/>
    <lineage>
        <taxon>Bacteria</taxon>
        <taxon>Pseudomonadati</taxon>
        <taxon>Pseudomonadota</taxon>
        <taxon>Gammaproteobacteria</taxon>
        <taxon>Moraxellales</taxon>
        <taxon>Moraxellaceae</taxon>
        <taxon>Acinetobacter</taxon>
    </lineage>
</organism>
<dbReference type="InterPro" id="IPR007837">
    <property type="entry name" value="DinB"/>
</dbReference>
<feature type="binding site" evidence="3">
    <location>
        <position position="130"/>
    </location>
    <ligand>
        <name>a divalent metal cation</name>
        <dbReference type="ChEBI" id="CHEBI:60240"/>
    </ligand>
</feature>
<evidence type="ECO:0000256" key="3">
    <source>
        <dbReference type="PIRSR" id="PIRSR607837-1"/>
    </source>
</evidence>
<dbReference type="EMBL" id="WNDP01000001">
    <property type="protein sequence ID" value="KAF1028405.1"/>
    <property type="molecule type" value="Genomic_DNA"/>
</dbReference>
<dbReference type="Pfam" id="PF05163">
    <property type="entry name" value="DinB"/>
    <property type="match status" value="1"/>
</dbReference>
<reference evidence="5" key="1">
    <citation type="journal article" date="2020" name="MBio">
        <title>Horizontal gene transfer to a defensive symbiont with a reduced genome amongst a multipartite beetle microbiome.</title>
        <authorList>
            <person name="Waterworth S.C."/>
            <person name="Florez L.V."/>
            <person name="Rees E.R."/>
            <person name="Hertweck C."/>
            <person name="Kaltenpoth M."/>
            <person name="Kwan J.C."/>
        </authorList>
    </citation>
    <scope>NUCLEOTIDE SEQUENCE [LARGE SCALE GENOMIC DNA]</scope>
</reference>
<evidence type="ECO:0000313" key="4">
    <source>
        <dbReference type="EMBL" id="KAF1028405.1"/>
    </source>
</evidence>
<gene>
    <name evidence="4" type="ORF">GAK29_00040</name>
</gene>
<dbReference type="SUPFAM" id="SSF109854">
    <property type="entry name" value="DinB/YfiT-like putative metalloenzymes"/>
    <property type="match status" value="1"/>
</dbReference>
<dbReference type="AlphaFoldDB" id="A0A833UF83"/>
<accession>A0A833UF83</accession>
<evidence type="ECO:0000256" key="1">
    <source>
        <dbReference type="ARBA" id="ARBA00008635"/>
    </source>
</evidence>
<feature type="binding site" evidence="3">
    <location>
        <position position="42"/>
    </location>
    <ligand>
        <name>a divalent metal cation</name>
        <dbReference type="ChEBI" id="CHEBI:60240"/>
    </ligand>
</feature>
<proteinExistence type="inferred from homology"/>
<evidence type="ECO:0000313" key="5">
    <source>
        <dbReference type="Proteomes" id="UP000490535"/>
    </source>
</evidence>
<comment type="similarity">
    <text evidence="1">Belongs to the DinB family.</text>
</comment>
<evidence type="ECO:0008006" key="6">
    <source>
        <dbReference type="Google" id="ProtNLM"/>
    </source>
</evidence>
<dbReference type="GO" id="GO:0046872">
    <property type="term" value="F:metal ion binding"/>
    <property type="evidence" value="ECO:0007669"/>
    <property type="project" value="UniProtKB-KW"/>
</dbReference>
<sequence length="164" mass="19714">MDFVKLFLYKQWSDQRLFKAIAQINQEKYLDDYNFAKQQFNHMIIIEELFRARLENKKALHTQTNTEVLPAFDELQQRIEHSHVWWIKFVKQIELIQLSKVIHFQFIDKKTGSLSIEEILFHIINHGTYHRGNIAHALHHAQVTHPADTYTVYIHQHEPERRAS</sequence>
<dbReference type="PANTHER" id="PTHR37302">
    <property type="entry name" value="SLR1116 PROTEIN"/>
    <property type="match status" value="1"/>
</dbReference>
<comment type="caution">
    <text evidence="4">The sequence shown here is derived from an EMBL/GenBank/DDBJ whole genome shotgun (WGS) entry which is preliminary data.</text>
</comment>